<protein>
    <submittedName>
        <fullName evidence="1">Uncharacterized protein</fullName>
    </submittedName>
</protein>
<dbReference type="Proteomes" id="UP000767238">
    <property type="component" value="Unassembled WGS sequence"/>
</dbReference>
<proteinExistence type="predicted"/>
<evidence type="ECO:0000313" key="1">
    <source>
        <dbReference type="EMBL" id="KAH0221109.1"/>
    </source>
</evidence>
<sequence length="480" mass="54989">LPDALHSSPFLLLQTSPTWYFQTSPTCNHIDLDRRVTEAHRQARYERLQRQRRGGGNANVLLDDAARDRLKQANLAVDKKDRFRRLQHVGVIIGCTNENAPRLPGDIAYLLCDNSLNYTYRDSRSVMLADSAIDFKESFYLDIERRKAHRQREQSNALCTLEQREVISTAEAIMVAHHQGAWKVALRIAKTNNIYQDREVPALPANEFRPAAAVAIMNNFNATYETDISREVIAHACAFYGAYYNQFPPEFRVADHLDFFVWWYDGQIFIRRHEKPELDDTLGVLGRDETIDLLGHALANAVEVARFDQHIIQFANLPLLRHLSPIAAKDALPDQLRRAEHDDIVRVLDRLGYNVREELDMGFAVQRNNPLPSDFSHMDEWFPFFFGHQDNSPTLPHNRTPRVGVNMRHTMLDGDRHGQIPGLLTRLSNCPLQHGRFKSLFIDAEHGGKSAMTLIGNTLSLPHPEVTCSRMALCMWVLLR</sequence>
<reference evidence="1" key="2">
    <citation type="submission" date="2021-08" db="EMBL/GenBank/DDBJ databases">
        <authorList>
            <person name="Gostincar C."/>
            <person name="Sun X."/>
            <person name="Song Z."/>
            <person name="Gunde-Cimerman N."/>
        </authorList>
    </citation>
    <scope>NUCLEOTIDE SEQUENCE</scope>
    <source>
        <strain evidence="1">EXF-8016</strain>
    </source>
</reference>
<reference evidence="1" key="1">
    <citation type="journal article" date="2021" name="J Fungi (Basel)">
        <title>Virulence traits and population genomics of the black yeast Aureobasidium melanogenum.</title>
        <authorList>
            <person name="Cernosa A."/>
            <person name="Sun X."/>
            <person name="Gostincar C."/>
            <person name="Fang C."/>
            <person name="Gunde-Cimerman N."/>
            <person name="Song Z."/>
        </authorList>
    </citation>
    <scope>NUCLEOTIDE SEQUENCE</scope>
    <source>
        <strain evidence="1">EXF-8016</strain>
    </source>
</reference>
<feature type="non-terminal residue" evidence="1">
    <location>
        <position position="1"/>
    </location>
</feature>
<organism evidence="1 2">
    <name type="scientific">Aureobasidium melanogenum</name>
    <name type="common">Aureobasidium pullulans var. melanogenum</name>
    <dbReference type="NCBI Taxonomy" id="46634"/>
    <lineage>
        <taxon>Eukaryota</taxon>
        <taxon>Fungi</taxon>
        <taxon>Dikarya</taxon>
        <taxon>Ascomycota</taxon>
        <taxon>Pezizomycotina</taxon>
        <taxon>Dothideomycetes</taxon>
        <taxon>Dothideomycetidae</taxon>
        <taxon>Dothideales</taxon>
        <taxon>Saccotheciaceae</taxon>
        <taxon>Aureobasidium</taxon>
    </lineage>
</organism>
<dbReference type="EMBL" id="JAHFYH010000034">
    <property type="protein sequence ID" value="KAH0221109.1"/>
    <property type="molecule type" value="Genomic_DNA"/>
</dbReference>
<dbReference type="OrthoDB" id="3901434at2759"/>
<accession>A0A9P8K6U4</accession>
<evidence type="ECO:0000313" key="2">
    <source>
        <dbReference type="Proteomes" id="UP000767238"/>
    </source>
</evidence>
<name>A0A9P8K6U4_AURME</name>
<gene>
    <name evidence="1" type="ORF">KCV03_g5215</name>
</gene>
<comment type="caution">
    <text evidence="1">The sequence shown here is derived from an EMBL/GenBank/DDBJ whole genome shotgun (WGS) entry which is preliminary data.</text>
</comment>
<feature type="non-terminal residue" evidence="1">
    <location>
        <position position="480"/>
    </location>
</feature>
<dbReference type="AlphaFoldDB" id="A0A9P8K6U4"/>